<organism evidence="2 3">
    <name type="scientific">Thalictrum thalictroides</name>
    <name type="common">Rue-anemone</name>
    <name type="synonym">Anemone thalictroides</name>
    <dbReference type="NCBI Taxonomy" id="46969"/>
    <lineage>
        <taxon>Eukaryota</taxon>
        <taxon>Viridiplantae</taxon>
        <taxon>Streptophyta</taxon>
        <taxon>Embryophyta</taxon>
        <taxon>Tracheophyta</taxon>
        <taxon>Spermatophyta</taxon>
        <taxon>Magnoliopsida</taxon>
        <taxon>Ranunculales</taxon>
        <taxon>Ranunculaceae</taxon>
        <taxon>Thalictroideae</taxon>
        <taxon>Thalictrum</taxon>
    </lineage>
</organism>
<dbReference type="EMBL" id="JABWDY010000047">
    <property type="protein sequence ID" value="KAF5208416.1"/>
    <property type="molecule type" value="Genomic_DNA"/>
</dbReference>
<name>A0A7J6XF33_THATH</name>
<protein>
    <submittedName>
        <fullName evidence="2">Uncharacterized protein</fullName>
    </submittedName>
</protein>
<keyword evidence="3" id="KW-1185">Reference proteome</keyword>
<evidence type="ECO:0000313" key="3">
    <source>
        <dbReference type="Proteomes" id="UP000554482"/>
    </source>
</evidence>
<feature type="compositionally biased region" description="Polar residues" evidence="1">
    <location>
        <begin position="91"/>
        <end position="109"/>
    </location>
</feature>
<dbReference type="AlphaFoldDB" id="A0A7J6XF33"/>
<dbReference type="Proteomes" id="UP000554482">
    <property type="component" value="Unassembled WGS sequence"/>
</dbReference>
<feature type="region of interest" description="Disordered" evidence="1">
    <location>
        <begin position="16"/>
        <end position="41"/>
    </location>
</feature>
<feature type="region of interest" description="Disordered" evidence="1">
    <location>
        <begin position="76"/>
        <end position="115"/>
    </location>
</feature>
<gene>
    <name evidence="2" type="ORF">FRX31_001996</name>
</gene>
<feature type="compositionally biased region" description="Polar residues" evidence="1">
    <location>
        <begin position="28"/>
        <end position="37"/>
    </location>
</feature>
<accession>A0A7J6XF33</accession>
<comment type="caution">
    <text evidence="2">The sequence shown here is derived from an EMBL/GenBank/DDBJ whole genome shotgun (WGS) entry which is preliminary data.</text>
</comment>
<proteinExistence type="predicted"/>
<reference evidence="2 3" key="1">
    <citation type="submission" date="2020-06" db="EMBL/GenBank/DDBJ databases">
        <title>Transcriptomic and genomic resources for Thalictrum thalictroides and T. hernandezii: Facilitating candidate gene discovery in an emerging model plant lineage.</title>
        <authorList>
            <person name="Arias T."/>
            <person name="Riano-Pachon D.M."/>
            <person name="Di Stilio V.S."/>
        </authorList>
    </citation>
    <scope>NUCLEOTIDE SEQUENCE [LARGE SCALE GENOMIC DNA]</scope>
    <source>
        <strain evidence="3">cv. WT478/WT964</strain>
        <tissue evidence="2">Leaves</tissue>
    </source>
</reference>
<evidence type="ECO:0000313" key="2">
    <source>
        <dbReference type="EMBL" id="KAF5208416.1"/>
    </source>
</evidence>
<sequence length="115" mass="12216">MMSFCKNTLPTFLGFSPTPTPSHRLDTTRSSSTNHRNNLVPVTGLITQTLTEKSPRKQPVNILESSILKPLSISTATKQDSGAGSGGSLDEITTSSHGGSIDELSSCTESLGFEF</sequence>
<evidence type="ECO:0000256" key="1">
    <source>
        <dbReference type="SAM" id="MobiDB-lite"/>
    </source>
</evidence>